<dbReference type="EMBL" id="OIVN01000240">
    <property type="protein sequence ID" value="SPC76889.1"/>
    <property type="molecule type" value="Genomic_DNA"/>
</dbReference>
<feature type="domain" description="F-box associated beta-propeller type 1" evidence="1">
    <location>
        <begin position="51"/>
        <end position="293"/>
    </location>
</feature>
<protein>
    <recommendedName>
        <fullName evidence="1">F-box associated beta-propeller type 1 domain-containing protein</fullName>
    </recommendedName>
</protein>
<name>A0A2N9EQK0_FAGSY</name>
<gene>
    <name evidence="2" type="ORF">FSB_LOCUS4771</name>
</gene>
<dbReference type="PANTHER" id="PTHR31672:SF13">
    <property type="entry name" value="F-BOX PROTEIN CPR30-LIKE"/>
    <property type="match status" value="1"/>
</dbReference>
<dbReference type="AlphaFoldDB" id="A0A2N9EQK0"/>
<evidence type="ECO:0000313" key="2">
    <source>
        <dbReference type="EMBL" id="SPC76889.1"/>
    </source>
</evidence>
<evidence type="ECO:0000259" key="1">
    <source>
        <dbReference type="Pfam" id="PF07734"/>
    </source>
</evidence>
<proteinExistence type="predicted"/>
<dbReference type="InterPro" id="IPR006527">
    <property type="entry name" value="F-box-assoc_dom_typ1"/>
</dbReference>
<dbReference type="Pfam" id="PF07734">
    <property type="entry name" value="FBA_1"/>
    <property type="match status" value="1"/>
</dbReference>
<dbReference type="InterPro" id="IPR017451">
    <property type="entry name" value="F-box-assoc_interact_dom"/>
</dbReference>
<dbReference type="NCBIfam" id="TIGR01640">
    <property type="entry name" value="F_box_assoc_1"/>
    <property type="match status" value="1"/>
</dbReference>
<sequence>MSQIRRNPKQFYSQCLPYEVVFDILTRLPVKSIIRFSDHTFTQISKLRIPFSDISVVDFCNGIFCLENFRNHKLYFWNPSIRKFKILAPHHLTEPSPFVAGGLAPLVAYGLGFHSQNNDFKILRILCDNKMSEAEVYTLSTDSWRTVVISLESKPNIGSIDHIDIAPCLFFKGALHSIAFSGDHRFILSFDVNDDSFRQIMVPQNYLDEIISLSFDRLVVFKGLLAVFVCGEDLDGDRDICHLWVMREYGVVESWTKISVPIDFVEVFFGCTDSGELLIHTTDRGLVSYDPESLNENYLGIQSSPWLSYTAGLMESLVLLDQFAFAYYPIIVVGSGSRSGSGSGGQGQDPNILLPPWSVPMYHPDGSVAEIPIPRCTNVMRYRIRQATFEDLEEMIMMVESLKLEVTRLSRDLYLGPQ</sequence>
<reference evidence="2" key="1">
    <citation type="submission" date="2018-02" db="EMBL/GenBank/DDBJ databases">
        <authorList>
            <person name="Cohen D.B."/>
            <person name="Kent A.D."/>
        </authorList>
    </citation>
    <scope>NUCLEOTIDE SEQUENCE</scope>
</reference>
<dbReference type="InterPro" id="IPR050796">
    <property type="entry name" value="SCF_F-box_component"/>
</dbReference>
<accession>A0A2N9EQK0</accession>
<organism evidence="2">
    <name type="scientific">Fagus sylvatica</name>
    <name type="common">Beechnut</name>
    <dbReference type="NCBI Taxonomy" id="28930"/>
    <lineage>
        <taxon>Eukaryota</taxon>
        <taxon>Viridiplantae</taxon>
        <taxon>Streptophyta</taxon>
        <taxon>Embryophyta</taxon>
        <taxon>Tracheophyta</taxon>
        <taxon>Spermatophyta</taxon>
        <taxon>Magnoliopsida</taxon>
        <taxon>eudicotyledons</taxon>
        <taxon>Gunneridae</taxon>
        <taxon>Pentapetalae</taxon>
        <taxon>rosids</taxon>
        <taxon>fabids</taxon>
        <taxon>Fagales</taxon>
        <taxon>Fagaceae</taxon>
        <taxon>Fagus</taxon>
    </lineage>
</organism>
<dbReference type="PANTHER" id="PTHR31672">
    <property type="entry name" value="BNACNNG10540D PROTEIN"/>
    <property type="match status" value="1"/>
</dbReference>